<dbReference type="EMBL" id="JACSQB010000036">
    <property type="protein sequence ID" value="MBD8046341.1"/>
    <property type="molecule type" value="Genomic_DNA"/>
</dbReference>
<keyword evidence="2" id="KW-1185">Reference proteome</keyword>
<accession>A0ABR8YQ58</accession>
<dbReference type="Proteomes" id="UP000627166">
    <property type="component" value="Unassembled WGS sequence"/>
</dbReference>
<protein>
    <recommendedName>
        <fullName evidence="3">Phr family secreted Rap phosphatase inhibitor</fullName>
    </recommendedName>
</protein>
<evidence type="ECO:0000313" key="2">
    <source>
        <dbReference type="Proteomes" id="UP000627166"/>
    </source>
</evidence>
<gene>
    <name evidence="1" type="ORF">H9637_04675</name>
</gene>
<sequence>MKKKIGIIVLMGLVVVNTFYSTIFTKELKINSNNKSMATFSEGDPKPW</sequence>
<dbReference type="RefSeq" id="WP_191739311.1">
    <property type="nucleotide sequence ID" value="NZ_JACSQB010000036.1"/>
</dbReference>
<evidence type="ECO:0000313" key="1">
    <source>
        <dbReference type="EMBL" id="MBD8046341.1"/>
    </source>
</evidence>
<name>A0ABR8YQ58_9CLOT</name>
<proteinExistence type="predicted"/>
<evidence type="ECO:0008006" key="3">
    <source>
        <dbReference type="Google" id="ProtNLM"/>
    </source>
</evidence>
<reference evidence="1 2" key="1">
    <citation type="submission" date="2020-08" db="EMBL/GenBank/DDBJ databases">
        <title>A Genomic Blueprint of the Chicken Gut Microbiome.</title>
        <authorList>
            <person name="Gilroy R."/>
            <person name="Ravi A."/>
            <person name="Getino M."/>
            <person name="Pursley I."/>
            <person name="Horton D.L."/>
            <person name="Alikhan N.-F."/>
            <person name="Baker D."/>
            <person name="Gharbi K."/>
            <person name="Hall N."/>
            <person name="Watson M."/>
            <person name="Adriaenssens E.M."/>
            <person name="Foster-Nyarko E."/>
            <person name="Jarju S."/>
            <person name="Secka A."/>
            <person name="Antonio M."/>
            <person name="Oren A."/>
            <person name="Chaudhuri R."/>
            <person name="La Ragione R.M."/>
            <person name="Hildebrand F."/>
            <person name="Pallen M.J."/>
        </authorList>
    </citation>
    <scope>NUCLEOTIDE SEQUENCE [LARGE SCALE GENOMIC DNA]</scope>
    <source>
        <strain evidence="1 2">N37</strain>
    </source>
</reference>
<comment type="caution">
    <text evidence="1">The sequence shown here is derived from an EMBL/GenBank/DDBJ whole genome shotgun (WGS) entry which is preliminary data.</text>
</comment>
<organism evidence="1 2">
    <name type="scientific">Clostridium faecium</name>
    <dbReference type="NCBI Taxonomy" id="2762223"/>
    <lineage>
        <taxon>Bacteria</taxon>
        <taxon>Bacillati</taxon>
        <taxon>Bacillota</taxon>
        <taxon>Clostridia</taxon>
        <taxon>Eubacteriales</taxon>
        <taxon>Clostridiaceae</taxon>
        <taxon>Clostridium</taxon>
    </lineage>
</organism>